<dbReference type="Ensembl" id="ENSCAFT00020011118.1">
    <property type="protein sequence ID" value="ENSCAFP00020009565.1"/>
    <property type="gene ID" value="ENSCAFG00020007762.1"/>
</dbReference>
<dbReference type="Pfam" id="PF04103">
    <property type="entry name" value="CD20"/>
    <property type="match status" value="1"/>
</dbReference>
<sequence>MTWREKKDYTPYLALLLYIQQPMYISTWLSSRYFSPNLPQTEILIFIIQILCCLLISSLGAILVSGPYSSHVKPTISTILMSGYPFVGALCFAITGSLCIISGKKSTKPFAMSSLTSNVVSSLAAGVGLFLLADGLVALGTVSQRCDSEREYLSSLPYSMYYYAIYEFKECLLASVSLTGLLVVMLIFTVLELLMAAYASTLWWKQSDYLSSSHEYSGS</sequence>
<comment type="subcellular location">
    <subcellularLocation>
        <location evidence="1">Membrane</location>
        <topology evidence="1">Multi-pass membrane protein</topology>
    </subcellularLocation>
</comment>
<keyword evidence="8" id="KW-1185">Reference proteome</keyword>
<dbReference type="GeneTree" id="ENSGT00940000162779"/>
<keyword evidence="3 6" id="KW-0812">Transmembrane</keyword>
<dbReference type="GO" id="GO:0007166">
    <property type="term" value="P:cell surface receptor signaling pathway"/>
    <property type="evidence" value="ECO:0007669"/>
    <property type="project" value="TreeGrafter"/>
</dbReference>
<keyword evidence="5 6" id="KW-0472">Membrane</keyword>
<evidence type="ECO:0000256" key="6">
    <source>
        <dbReference type="SAM" id="Phobius"/>
    </source>
</evidence>
<dbReference type="Proteomes" id="UP000694391">
    <property type="component" value="Unplaced"/>
</dbReference>
<evidence type="ECO:0000256" key="5">
    <source>
        <dbReference type="ARBA" id="ARBA00023136"/>
    </source>
</evidence>
<evidence type="ECO:0000256" key="2">
    <source>
        <dbReference type="ARBA" id="ARBA00009565"/>
    </source>
</evidence>
<proteinExistence type="inferred from homology"/>
<keyword evidence="4 6" id="KW-1133">Transmembrane helix</keyword>
<evidence type="ECO:0000313" key="7">
    <source>
        <dbReference type="Ensembl" id="ENSCAFP00020009565.1"/>
    </source>
</evidence>
<accession>A0A8C0K3L9</accession>
<evidence type="ECO:0000256" key="3">
    <source>
        <dbReference type="ARBA" id="ARBA00022692"/>
    </source>
</evidence>
<evidence type="ECO:0008006" key="9">
    <source>
        <dbReference type="Google" id="ProtNLM"/>
    </source>
</evidence>
<name>A0A8C0K3L9_CANLU</name>
<dbReference type="PANTHER" id="PTHR23320:SF8">
    <property type="entry name" value="MEMBRANE-SPANNING 4-DOMAINS SUBFAMILY A MEMBER 7"/>
    <property type="match status" value="1"/>
</dbReference>
<dbReference type="AlphaFoldDB" id="A0A8C0K3L9"/>
<feature type="transmembrane region" description="Helical" evidence="6">
    <location>
        <begin position="84"/>
        <end position="103"/>
    </location>
</feature>
<comment type="similarity">
    <text evidence="2">Belongs to the MS4A family.</text>
</comment>
<protein>
    <recommendedName>
        <fullName evidence="9">Membrane spanning 4-domains A7</fullName>
    </recommendedName>
</protein>
<feature type="transmembrane region" description="Helical" evidence="6">
    <location>
        <begin position="12"/>
        <end position="31"/>
    </location>
</feature>
<evidence type="ECO:0000256" key="4">
    <source>
        <dbReference type="ARBA" id="ARBA00022989"/>
    </source>
</evidence>
<feature type="transmembrane region" description="Helical" evidence="6">
    <location>
        <begin position="115"/>
        <end position="133"/>
    </location>
</feature>
<dbReference type="InterPro" id="IPR007237">
    <property type="entry name" value="CD20-like"/>
</dbReference>
<dbReference type="PANTHER" id="PTHR23320">
    <property type="entry name" value="MEMBRANE-SPANNING 4-DOMAINS SUBFAMILY A MS4A -RELATED"/>
    <property type="match status" value="1"/>
</dbReference>
<reference evidence="7" key="1">
    <citation type="submission" date="2025-08" db="UniProtKB">
        <authorList>
            <consortium name="Ensembl"/>
        </authorList>
    </citation>
    <scope>IDENTIFICATION</scope>
</reference>
<reference evidence="7" key="2">
    <citation type="submission" date="2025-09" db="UniProtKB">
        <authorList>
            <consortium name="Ensembl"/>
        </authorList>
    </citation>
    <scope>IDENTIFICATION</scope>
</reference>
<evidence type="ECO:0000256" key="1">
    <source>
        <dbReference type="ARBA" id="ARBA00004141"/>
    </source>
</evidence>
<evidence type="ECO:0000313" key="8">
    <source>
        <dbReference type="Proteomes" id="UP000694391"/>
    </source>
</evidence>
<feature type="transmembrane region" description="Helical" evidence="6">
    <location>
        <begin position="182"/>
        <end position="204"/>
    </location>
</feature>
<organism evidence="7 8">
    <name type="scientific">Canis lupus dingo</name>
    <name type="common">dingo</name>
    <dbReference type="NCBI Taxonomy" id="286419"/>
    <lineage>
        <taxon>Eukaryota</taxon>
        <taxon>Metazoa</taxon>
        <taxon>Chordata</taxon>
        <taxon>Craniata</taxon>
        <taxon>Vertebrata</taxon>
        <taxon>Euteleostomi</taxon>
        <taxon>Mammalia</taxon>
        <taxon>Eutheria</taxon>
        <taxon>Laurasiatheria</taxon>
        <taxon>Carnivora</taxon>
        <taxon>Caniformia</taxon>
        <taxon>Canidae</taxon>
        <taxon>Canis</taxon>
    </lineage>
</organism>
<feature type="transmembrane region" description="Helical" evidence="6">
    <location>
        <begin position="43"/>
        <end position="64"/>
    </location>
</feature>
<dbReference type="GO" id="GO:0005886">
    <property type="term" value="C:plasma membrane"/>
    <property type="evidence" value="ECO:0007669"/>
    <property type="project" value="TreeGrafter"/>
</dbReference>
<dbReference type="InterPro" id="IPR030417">
    <property type="entry name" value="MS4A"/>
</dbReference>
<dbReference type="GO" id="GO:0005802">
    <property type="term" value="C:trans-Golgi network"/>
    <property type="evidence" value="ECO:0007669"/>
    <property type="project" value="TreeGrafter"/>
</dbReference>